<dbReference type="AlphaFoldDB" id="A0A1I8MIZ6"/>
<feature type="domain" description="CHK kinase-like" evidence="1">
    <location>
        <begin position="559"/>
        <end position="750"/>
    </location>
</feature>
<dbReference type="Gene3D" id="3.90.1200.10">
    <property type="match status" value="2"/>
</dbReference>
<dbReference type="InterPro" id="IPR011009">
    <property type="entry name" value="Kinase-like_dom_sf"/>
</dbReference>
<dbReference type="EnsemblMetazoa" id="MDOA005378-RA">
    <property type="protein sequence ID" value="MDOA005378-PA"/>
    <property type="gene ID" value="MDOA005378"/>
</dbReference>
<dbReference type="InterPro" id="IPR015897">
    <property type="entry name" value="CHK_kinase-like"/>
</dbReference>
<dbReference type="eggNOG" id="ENOG502RZD1">
    <property type="taxonomic scope" value="Eukaryota"/>
</dbReference>
<dbReference type="VEuPathDB" id="VectorBase:MDOMA2_011913"/>
<protein>
    <recommendedName>
        <fullName evidence="1">CHK kinase-like domain-containing protein</fullName>
    </recommendedName>
</protein>
<dbReference type="PANTHER" id="PTHR11012">
    <property type="entry name" value="PROTEIN KINASE-LIKE DOMAIN-CONTAINING"/>
    <property type="match status" value="1"/>
</dbReference>
<name>A0A1I8MIZ6_MUSDO</name>
<proteinExistence type="predicted"/>
<feature type="domain" description="CHK kinase-like" evidence="1">
    <location>
        <begin position="136"/>
        <end position="328"/>
    </location>
</feature>
<dbReference type="VEuPathDB" id="VectorBase:MDOA005378"/>
<sequence>MAGHANGSATDTIPKWIKANLFEDVLKKTVKGFKNIKKFEVKPAAGAGENYATVMLRIEIESELDDGSVKPISYMMKTNHDSDMVREMLKAHDMFDVEKSMYETIVPAFEKLYADAGVEITFGPNCYELPTEESYILLENLTPKGFKNVNRLEGLNMEHMQKVLRKLAMWHAASAVYAEQNGGYEDKYRYGFFREESKPMMKSMHDNMHALFMSCLKKYSNHELYYEEMENLHSEFLDELYKTVKIDPNEFNVLNHGDCWANNIMFQHNELGEVQETYLIDYQLPKYGSPAQDLYYFILSSASFDLKLSKFDYFIQFYHENLCANLKLLKYGKKLPSLRDIHITLYRRGIWGLFTSTGVMAAVLLDPSKDANLEHFLGDSDKAVAFKMAMYSNERYRKHMEVIMPWLKYRGAFDLSSSVDFIEMADENNVKTSAPIPSWIQESLFENVLKENVPEFRCIKKFEVNPGSAAGENYATVILRVNVDVELQDGSTKSVSYMLKTDHDNDMLKEMMGSHDMFAIEKGMYDDIVPAFEKLYADAGVTVRFGPNSYVLPTEKPYILLENLSPRGFKNANRLEGLDQQHVECVLTKLAQWHAASAVYVQKNGPFDEKYRDGFYKEEFKPMMKIVNDQMTHIFHEAAKTYANYEEYADYLVPAEDPIDMMFRLAKTNPNEFNVLNHGDCWSNNVMFQYDAFGAIKDTYLIDYQLPRYGTPAQDLYYFLISSAKYEVKLKKFDYFIKFYYDVLCEHLKVLKYSKPIPKLRDIHIMLYKYGLFGFQTAVSVMGVVLLDPTDKASIANFIGDDGDAAAFKKLMFTNDRYRRHIEAVLPWLNNRGAFRF</sequence>
<dbReference type="PANTHER" id="PTHR11012:SF6">
    <property type="entry name" value="CHK DOMAIN OV1-RELATED"/>
    <property type="match status" value="1"/>
</dbReference>
<dbReference type="Pfam" id="PF02958">
    <property type="entry name" value="EcKL"/>
    <property type="match status" value="2"/>
</dbReference>
<evidence type="ECO:0000313" key="2">
    <source>
        <dbReference type="EnsemblMetazoa" id="MDOA005378-PA"/>
    </source>
</evidence>
<evidence type="ECO:0000259" key="1">
    <source>
        <dbReference type="SMART" id="SM00587"/>
    </source>
</evidence>
<dbReference type="SUPFAM" id="SSF56112">
    <property type="entry name" value="Protein kinase-like (PK-like)"/>
    <property type="match status" value="2"/>
</dbReference>
<organism evidence="2">
    <name type="scientific">Musca domestica</name>
    <name type="common">House fly</name>
    <dbReference type="NCBI Taxonomy" id="7370"/>
    <lineage>
        <taxon>Eukaryota</taxon>
        <taxon>Metazoa</taxon>
        <taxon>Ecdysozoa</taxon>
        <taxon>Arthropoda</taxon>
        <taxon>Hexapoda</taxon>
        <taxon>Insecta</taxon>
        <taxon>Pterygota</taxon>
        <taxon>Neoptera</taxon>
        <taxon>Endopterygota</taxon>
        <taxon>Diptera</taxon>
        <taxon>Brachycera</taxon>
        <taxon>Muscomorpha</taxon>
        <taxon>Muscoidea</taxon>
        <taxon>Muscidae</taxon>
        <taxon>Musca</taxon>
    </lineage>
</organism>
<reference evidence="2" key="1">
    <citation type="submission" date="2020-05" db="UniProtKB">
        <authorList>
            <consortium name="EnsemblMetazoa"/>
        </authorList>
    </citation>
    <scope>IDENTIFICATION</scope>
    <source>
        <strain evidence="2">Aabys</strain>
    </source>
</reference>
<accession>A0A1I8MIZ6</accession>
<dbReference type="InterPro" id="IPR004119">
    <property type="entry name" value="EcKL"/>
</dbReference>
<dbReference type="SMART" id="SM00587">
    <property type="entry name" value="CHK"/>
    <property type="match status" value="2"/>
</dbReference>